<comment type="similarity">
    <text evidence="1">Belongs to the Gram-positive plasmids replication protein type 1 family.</text>
</comment>
<evidence type="ECO:0000256" key="2">
    <source>
        <dbReference type="ARBA" id="ARBA00022705"/>
    </source>
</evidence>
<evidence type="ECO:0000313" key="4">
    <source>
        <dbReference type="Proteomes" id="UP000093510"/>
    </source>
</evidence>
<dbReference type="Proteomes" id="UP000093510">
    <property type="component" value="Unassembled WGS sequence"/>
</dbReference>
<dbReference type="STRING" id="1763534.GCA_001831475_01912"/>
<sequence>MFSILHNINYSSEEIANIFDNQYFNTKRRKKSDLLDNDTVLVRQELKQSSEKVEMYKTLLHSMRNVAKKNYTVKETKEHRRPRIQYCGYKPHGNDNNPIKLCSSEKGNLFFSGLANCGGYWRCPVCALKIANNKQELLSALITSHQKEGKTIGFLTLTVRHSAKDPLIKTLDKLLSNFKAFQNTRWYQDNKKEIELFGMVKTLEITYSFLNGWHPHLHVLFFYDNSKGASSIEFQKRFISRWSKFRDNNGLVSAQNQKILTTDISDYLAKYDITHEMTKGNIKGSKGLTPFTCLAKIALGDYEDYQQKRLLYWVYATYVEYTQGRHYVNISRSLLKKYAEQIEEFNKTDQEIVDETNIDEILLKISLPVWRKIALNDLQPLVLNKYKENGLNSVYNLLTYFNDFKDLQIEIDKHNIPLLI</sequence>
<proteinExistence type="inferred from homology"/>
<keyword evidence="2" id="KW-0235">DNA replication</keyword>
<name>A0A1B9EA48_9FLAO</name>
<protein>
    <submittedName>
        <fullName evidence="3">Uncharacterized protein</fullName>
    </submittedName>
</protein>
<evidence type="ECO:0000256" key="1">
    <source>
        <dbReference type="ARBA" id="ARBA00008909"/>
    </source>
</evidence>
<dbReference type="AlphaFoldDB" id="A0A1B9EA48"/>
<dbReference type="InterPro" id="IPR000989">
    <property type="entry name" value="Rep"/>
</dbReference>
<organism evidence="3 4">
    <name type="scientific">Flavobacterium crassostreae</name>
    <dbReference type="NCBI Taxonomy" id="1763534"/>
    <lineage>
        <taxon>Bacteria</taxon>
        <taxon>Pseudomonadati</taxon>
        <taxon>Bacteroidota</taxon>
        <taxon>Flavobacteriia</taxon>
        <taxon>Flavobacteriales</taxon>
        <taxon>Flavobacteriaceae</taxon>
        <taxon>Flavobacterium</taxon>
    </lineage>
</organism>
<dbReference type="GO" id="GO:0003677">
    <property type="term" value="F:DNA binding"/>
    <property type="evidence" value="ECO:0007669"/>
    <property type="project" value="InterPro"/>
</dbReference>
<gene>
    <name evidence="3" type="ORF">LPBF_00095</name>
</gene>
<accession>A0A1B9EA48</accession>
<evidence type="ECO:0000313" key="3">
    <source>
        <dbReference type="EMBL" id="OCB78824.1"/>
    </source>
</evidence>
<dbReference type="EMBL" id="LVEP01000001">
    <property type="protein sequence ID" value="OCB78824.1"/>
    <property type="molecule type" value="Genomic_DNA"/>
</dbReference>
<reference evidence="3 4" key="1">
    <citation type="submission" date="2016-03" db="EMBL/GenBank/DDBJ databases">
        <authorList>
            <person name="Ploux O."/>
        </authorList>
    </citation>
    <scope>NUCLEOTIDE SEQUENCE [LARGE SCALE GENOMIC DNA]</scope>
    <source>
        <strain evidence="3 4">LPB0076</strain>
    </source>
</reference>
<dbReference type="Pfam" id="PF01446">
    <property type="entry name" value="Rep_1"/>
    <property type="match status" value="1"/>
</dbReference>
<keyword evidence="4" id="KW-1185">Reference proteome</keyword>
<comment type="caution">
    <text evidence="3">The sequence shown here is derived from an EMBL/GenBank/DDBJ whole genome shotgun (WGS) entry which is preliminary data.</text>
</comment>
<dbReference type="GO" id="GO:0006260">
    <property type="term" value="P:DNA replication"/>
    <property type="evidence" value="ECO:0007669"/>
    <property type="project" value="UniProtKB-KW"/>
</dbReference>